<name>A0A1Y5EQD0_COLPS</name>
<dbReference type="Pfam" id="PF01814">
    <property type="entry name" value="Hemerythrin"/>
    <property type="match status" value="1"/>
</dbReference>
<dbReference type="CDD" id="cd12107">
    <property type="entry name" value="Hemerythrin"/>
    <property type="match status" value="1"/>
</dbReference>
<dbReference type="Pfam" id="PF00672">
    <property type="entry name" value="HAMP"/>
    <property type="match status" value="1"/>
</dbReference>
<dbReference type="CDD" id="cd01949">
    <property type="entry name" value="GGDEF"/>
    <property type="match status" value="1"/>
</dbReference>
<dbReference type="SMART" id="SM00267">
    <property type="entry name" value="GGDEF"/>
    <property type="match status" value="1"/>
</dbReference>
<dbReference type="InterPro" id="IPR012827">
    <property type="entry name" value="Hemerythrin_metal-bd"/>
</dbReference>
<dbReference type="FunFam" id="3.30.70.270:FF:000001">
    <property type="entry name" value="Diguanylate cyclase domain protein"/>
    <property type="match status" value="1"/>
</dbReference>
<dbReference type="Pfam" id="PF00990">
    <property type="entry name" value="GGDEF"/>
    <property type="match status" value="1"/>
</dbReference>
<dbReference type="PANTHER" id="PTHR45138:SF9">
    <property type="entry name" value="DIGUANYLATE CYCLASE DGCM-RELATED"/>
    <property type="match status" value="1"/>
</dbReference>
<dbReference type="EMBL" id="MAAF01000007">
    <property type="protein sequence ID" value="OUR84933.1"/>
    <property type="molecule type" value="Genomic_DNA"/>
</dbReference>
<comment type="catalytic activity">
    <reaction evidence="6">
        <text>2 GTP = 3',3'-c-di-GMP + 2 diphosphate</text>
        <dbReference type="Rhea" id="RHEA:24898"/>
        <dbReference type="ChEBI" id="CHEBI:33019"/>
        <dbReference type="ChEBI" id="CHEBI:37565"/>
        <dbReference type="ChEBI" id="CHEBI:58805"/>
        <dbReference type="EC" id="2.7.7.65"/>
    </reaction>
</comment>
<dbReference type="InterPro" id="IPR003660">
    <property type="entry name" value="HAMP_dom"/>
</dbReference>
<dbReference type="InterPro" id="IPR035938">
    <property type="entry name" value="Hemerythrin-like_sf"/>
</dbReference>
<dbReference type="Gene3D" id="3.30.70.270">
    <property type="match status" value="1"/>
</dbReference>
<dbReference type="GO" id="GO:0052621">
    <property type="term" value="F:diguanylate cyclase activity"/>
    <property type="evidence" value="ECO:0007669"/>
    <property type="project" value="UniProtKB-EC"/>
</dbReference>
<dbReference type="GO" id="GO:0046872">
    <property type="term" value="F:metal ion binding"/>
    <property type="evidence" value="ECO:0007669"/>
    <property type="project" value="UniProtKB-KW"/>
</dbReference>
<reference evidence="12" key="1">
    <citation type="journal article" date="2017" name="Proc. Natl. Acad. Sci. U.S.A.">
        <title>Simulation of Deepwater Horizon oil plume reveals substrate specialization within a complex community of hydrocarbon degraders.</title>
        <authorList>
            <person name="Hu P."/>
            <person name="Dubinsky E.A."/>
            <person name="Probst A.J."/>
            <person name="Wang J."/>
            <person name="Sieber C.M.K."/>
            <person name="Tom L.M."/>
            <person name="Gardinali P."/>
            <person name="Banfield J.F."/>
            <person name="Atlas R.M."/>
            <person name="Andersen G.L."/>
        </authorList>
    </citation>
    <scope>NUCLEOTIDE SEQUENCE [LARGE SCALE GENOMIC DNA]</scope>
</reference>
<evidence type="ECO:0000256" key="4">
    <source>
        <dbReference type="ARBA" id="ARBA00022723"/>
    </source>
</evidence>
<keyword evidence="5" id="KW-0408">Iron</keyword>
<evidence type="ECO:0000256" key="7">
    <source>
        <dbReference type="SAM" id="Coils"/>
    </source>
</evidence>
<dbReference type="InterPro" id="IPR029787">
    <property type="entry name" value="Nucleotide_cyclase"/>
</dbReference>
<evidence type="ECO:0000256" key="2">
    <source>
        <dbReference type="ARBA" id="ARBA00010587"/>
    </source>
</evidence>
<dbReference type="Pfam" id="PF08376">
    <property type="entry name" value="NIT"/>
    <property type="match status" value="1"/>
</dbReference>
<evidence type="ECO:0000256" key="5">
    <source>
        <dbReference type="ARBA" id="ARBA00023004"/>
    </source>
</evidence>
<dbReference type="SUPFAM" id="SSF47188">
    <property type="entry name" value="Hemerythrin-like"/>
    <property type="match status" value="1"/>
</dbReference>
<dbReference type="InterPro" id="IPR050469">
    <property type="entry name" value="Diguanylate_Cyclase"/>
</dbReference>
<dbReference type="PROSITE" id="PS50887">
    <property type="entry name" value="GGDEF"/>
    <property type="match status" value="1"/>
</dbReference>
<dbReference type="InterPro" id="IPR012312">
    <property type="entry name" value="Hemerythrin-like"/>
</dbReference>
<feature type="transmembrane region" description="Helical" evidence="8">
    <location>
        <begin position="466"/>
        <end position="488"/>
    </location>
</feature>
<keyword evidence="8" id="KW-0472">Membrane</keyword>
<proteinExistence type="inferred from homology"/>
<dbReference type="PROSITE" id="PS50885">
    <property type="entry name" value="HAMP"/>
    <property type="match status" value="1"/>
</dbReference>
<comment type="similarity">
    <text evidence="2">Belongs to the hemerythrin family.</text>
</comment>
<evidence type="ECO:0000256" key="1">
    <source>
        <dbReference type="ARBA" id="ARBA00001946"/>
    </source>
</evidence>
<keyword evidence="7" id="KW-0175">Coiled coil</keyword>
<dbReference type="EC" id="2.7.7.65" evidence="3"/>
<dbReference type="SUPFAM" id="SSF55073">
    <property type="entry name" value="Nucleotide cyclase"/>
    <property type="match status" value="1"/>
</dbReference>
<dbReference type="NCBIfam" id="TIGR00254">
    <property type="entry name" value="GGDEF"/>
    <property type="match status" value="1"/>
</dbReference>
<feature type="transmembrane region" description="Helical" evidence="8">
    <location>
        <begin position="169"/>
        <end position="188"/>
    </location>
</feature>
<dbReference type="CDD" id="cd06225">
    <property type="entry name" value="HAMP"/>
    <property type="match status" value="1"/>
</dbReference>
<dbReference type="InterPro" id="IPR013587">
    <property type="entry name" value="Nitrate/nitrite_sensing"/>
</dbReference>
<evidence type="ECO:0000313" key="12">
    <source>
        <dbReference type="Proteomes" id="UP000243053"/>
    </source>
</evidence>
<comment type="caution">
    <text evidence="11">The sequence shown here is derived from an EMBL/GenBank/DDBJ whole genome shotgun (WGS) entry which is preliminary data.</text>
</comment>
<dbReference type="GO" id="GO:0007165">
    <property type="term" value="P:signal transduction"/>
    <property type="evidence" value="ECO:0007669"/>
    <property type="project" value="InterPro"/>
</dbReference>
<dbReference type="NCBIfam" id="NF033749">
    <property type="entry name" value="bact_hemeryth"/>
    <property type="match status" value="1"/>
</dbReference>
<feature type="domain" description="HAMP" evidence="9">
    <location>
        <begin position="488"/>
        <end position="541"/>
    </location>
</feature>
<keyword evidence="8" id="KW-0812">Transmembrane</keyword>
<comment type="cofactor">
    <cofactor evidence="1">
        <name>Mg(2+)</name>
        <dbReference type="ChEBI" id="CHEBI:18420"/>
    </cofactor>
</comment>
<dbReference type="Proteomes" id="UP000243053">
    <property type="component" value="Unassembled WGS sequence"/>
</dbReference>
<dbReference type="PANTHER" id="PTHR45138">
    <property type="entry name" value="REGULATORY COMPONENTS OF SENSORY TRANSDUCTION SYSTEM"/>
    <property type="match status" value="1"/>
</dbReference>
<evidence type="ECO:0000259" key="9">
    <source>
        <dbReference type="PROSITE" id="PS50885"/>
    </source>
</evidence>
<keyword evidence="8" id="KW-1133">Transmembrane helix</keyword>
<dbReference type="NCBIfam" id="TIGR02481">
    <property type="entry name" value="hemeryth_dom"/>
    <property type="match status" value="1"/>
</dbReference>
<dbReference type="InterPro" id="IPR016131">
    <property type="entry name" value="Haemerythrin_Fe_BS"/>
</dbReference>
<dbReference type="GO" id="GO:0016020">
    <property type="term" value="C:membrane"/>
    <property type="evidence" value="ECO:0007669"/>
    <property type="project" value="InterPro"/>
</dbReference>
<protein>
    <recommendedName>
        <fullName evidence="3">diguanylate cyclase</fullName>
        <ecNumber evidence="3">2.7.7.65</ecNumber>
    </recommendedName>
</protein>
<feature type="domain" description="GGDEF" evidence="10">
    <location>
        <begin position="597"/>
        <end position="731"/>
    </location>
</feature>
<dbReference type="InterPro" id="IPR000160">
    <property type="entry name" value="GGDEF_dom"/>
</dbReference>
<dbReference type="SUPFAM" id="SSF158472">
    <property type="entry name" value="HAMP domain-like"/>
    <property type="match status" value="1"/>
</dbReference>
<organism evidence="11 12">
    <name type="scientific">Colwellia psychrerythraea</name>
    <name type="common">Vibrio psychroerythus</name>
    <dbReference type="NCBI Taxonomy" id="28229"/>
    <lineage>
        <taxon>Bacteria</taxon>
        <taxon>Pseudomonadati</taxon>
        <taxon>Pseudomonadota</taxon>
        <taxon>Gammaproteobacteria</taxon>
        <taxon>Alteromonadales</taxon>
        <taxon>Colwelliaceae</taxon>
        <taxon>Colwellia</taxon>
    </lineage>
</organism>
<dbReference type="AlphaFoldDB" id="A0A1Y5EQD0"/>
<evidence type="ECO:0000259" key="10">
    <source>
        <dbReference type="PROSITE" id="PS50887"/>
    </source>
</evidence>
<dbReference type="InterPro" id="IPR043128">
    <property type="entry name" value="Rev_trsase/Diguanyl_cyclase"/>
</dbReference>
<sequence>MAELVWDEGMSVGIDSLDNDHKQLIAILAQLMSAKNEKLGEEGIGVIFERLESYCQSHFTREEALLVKIDYQQLDAHKRSHQAFIKKIPLLKEQWFAKGSESEVVKDKIILFLQQWLIKHILEEDLDYVPAIHCFQEFSRYKKDKKSKHPWLRLFSVKLSKSLILSHRVYITTLLPVAASLLLCFFILKDNYQRYDNISKVLGLNAVIEQVNGISHSLQAERGLSTGYTSSNYRNFSEQLSKRRKNSDAKIQYFLELLDKSANQEVKISVSRYMTNFQKIVENLSRHRMDLDQKIVGFEETYYAYTELIEQLLSVSDHLVHIEIGSSHANDISAINAILRYKEFMGQIRAIGMKMDENHQDNIYDNVGVSILVGKQLNTLRIFESTANEGQKSICGNYCDAISQHQHLESSFLETMQFNDKDVRAARWFNVMSEKIDILNTVVERLISEFDEKIYTESQQLKKEGYLIILAMLIFLVAAIFFALVLNYSIISPVRKLTYALNDMSEGQNNIHFDRIDSKDEIGSMQLAFEKLRRKLLQGDVYKATVSQQQKEIKYRKSQQDHFQQLALTDALTGAVNRHHFNEVLDQEIANVNNHGSPLSIMLLDIDHFKSVNDSYGHGVGDEVLVLFYQTCVEAVRSSDVVARIGGEEFVIIMPNTTLVNAQKFAERLRQKIAKLEINIANKQISVTVSIGVSQWQSDYFTNAETFVAHADKSLYQAKNSGRNKVVVAQQ</sequence>
<gene>
    <name evidence="11" type="ORF">A9Q75_00920</name>
</gene>
<keyword evidence="4" id="KW-0479">Metal-binding</keyword>
<accession>A0A1Y5EQD0</accession>
<evidence type="ECO:0000313" key="11">
    <source>
        <dbReference type="EMBL" id="OUR84933.1"/>
    </source>
</evidence>
<dbReference type="Gene3D" id="1.20.120.50">
    <property type="entry name" value="Hemerythrin-like"/>
    <property type="match status" value="1"/>
</dbReference>
<dbReference type="PROSITE" id="PS00550">
    <property type="entry name" value="HEMERYTHRINS"/>
    <property type="match status" value="1"/>
</dbReference>
<evidence type="ECO:0000256" key="8">
    <source>
        <dbReference type="SAM" id="Phobius"/>
    </source>
</evidence>
<evidence type="ECO:0000256" key="6">
    <source>
        <dbReference type="ARBA" id="ARBA00034247"/>
    </source>
</evidence>
<feature type="coiled-coil region" evidence="7">
    <location>
        <begin position="659"/>
        <end position="686"/>
    </location>
</feature>
<evidence type="ECO:0000256" key="3">
    <source>
        <dbReference type="ARBA" id="ARBA00012528"/>
    </source>
</evidence>
<dbReference type="Gene3D" id="6.10.340.10">
    <property type="match status" value="1"/>
</dbReference>